<dbReference type="InterPro" id="IPR011990">
    <property type="entry name" value="TPR-like_helical_dom_sf"/>
</dbReference>
<evidence type="ECO:0008006" key="4">
    <source>
        <dbReference type="Google" id="ProtNLM"/>
    </source>
</evidence>
<dbReference type="AlphaFoldDB" id="A0A0A2E7D6"/>
<dbReference type="RefSeq" id="WP_036874471.1">
    <property type="nucleotide sequence ID" value="NZ_JRFA01000023.1"/>
</dbReference>
<dbReference type="eggNOG" id="COG4198">
    <property type="taxonomic scope" value="Bacteria"/>
</dbReference>
<keyword evidence="3" id="KW-1185">Reference proteome</keyword>
<dbReference type="EMBL" id="JRFA01000023">
    <property type="protein sequence ID" value="KGN73340.1"/>
    <property type="molecule type" value="Genomic_DNA"/>
</dbReference>
<dbReference type="Gene3D" id="1.25.40.390">
    <property type="match status" value="1"/>
</dbReference>
<reference evidence="2 3" key="1">
    <citation type="submission" date="2014-09" db="EMBL/GenBank/DDBJ databases">
        <title>Draft Genome Sequence of Porphyromonas macacae COT-192_OH2859.</title>
        <authorList>
            <person name="Wallis C."/>
            <person name="Deusch O."/>
            <person name="O'Flynn C."/>
            <person name="Davis I."/>
            <person name="Horsfall A."/>
            <person name="Kirkwood N."/>
            <person name="Harris S."/>
            <person name="Eisen J.A."/>
            <person name="Coil D.A."/>
            <person name="Darling A.E."/>
            <person name="Jospin G."/>
            <person name="Alexiev A."/>
        </authorList>
    </citation>
    <scope>NUCLEOTIDE SEQUENCE [LARGE SCALE GENOMIC DNA]</scope>
    <source>
        <strain evidence="3">COT-192 OH2859</strain>
    </source>
</reference>
<accession>A0A0A2E7D6</accession>
<dbReference type="STRING" id="28115.HQ47_07665"/>
<dbReference type="InterPro" id="IPR024302">
    <property type="entry name" value="SusD-like"/>
</dbReference>
<dbReference type="Proteomes" id="UP000030103">
    <property type="component" value="Unassembled WGS sequence"/>
</dbReference>
<proteinExistence type="predicted"/>
<dbReference type="SUPFAM" id="SSF48452">
    <property type="entry name" value="TPR-like"/>
    <property type="match status" value="1"/>
</dbReference>
<feature type="signal peptide" evidence="1">
    <location>
        <begin position="1"/>
        <end position="20"/>
    </location>
</feature>
<protein>
    <recommendedName>
        <fullName evidence="4">Susd and RagB outer membrane lipoprotein</fullName>
    </recommendedName>
</protein>
<dbReference type="Pfam" id="PF12741">
    <property type="entry name" value="SusD-like"/>
    <property type="match status" value="1"/>
</dbReference>
<dbReference type="OrthoDB" id="1387301at2"/>
<feature type="chain" id="PRO_5001986808" description="Susd and RagB outer membrane lipoprotein" evidence="1">
    <location>
        <begin position="21"/>
        <end position="548"/>
    </location>
</feature>
<keyword evidence="1" id="KW-0732">Signal</keyword>
<comment type="caution">
    <text evidence="2">The sequence shown here is derived from an EMBL/GenBank/DDBJ whole genome shotgun (WGS) entry which is preliminary data.</text>
</comment>
<sequence>MKKQFYIAAFAVAFMGILFGCTDGFDEMNTNPYGVTPEHKKPYVLELGGFIPQMQKSIYFNRENNDWDFQIMQNLSSDVYSGYMTPPTPFAGDKNNITYFMMEGWNSYSFGAYNNGLMKPWTKIKEMTLDKKEFLEVYAVSLLLKVQGMQQSTDIYGPIIYSDYGKGGVSSKYDSQEEVYKTFLKEIDDAQKYIRDFQKSERKAARLLAEYDLIFGGDYDQWLKLANSLRLRIAIRLSKVDPALAKEQGEKAVKDPAGFLEKDMIMPTLTMKNPLNILAYAYDDARMSADMESIMVGLKDPRISSYFDYATDEEVVKKHGPKHYQGIRQGTNMVNKDTRKNYSNLAEKRFSVSKVNSNDIVLMSVAEICFLRAEGALRGWAGMGGSAEKLYEQGVEASFSSLGVAGVADYLKDGTSKPKAYDDPANKEHDSEAVSKVTVKWNEADDKEVKLEKIITQKWIAMFPNGREAWSEFRRTGYPRLFPILVNNSAGTIDSKIMIRRLPFSKDEYRDNKAEVEKAVKMLKGADNGGTMLWWDTNAGAAAGASNF</sequence>
<organism evidence="2 3">
    <name type="scientific">Porphyromonas macacae</name>
    <dbReference type="NCBI Taxonomy" id="28115"/>
    <lineage>
        <taxon>Bacteria</taxon>
        <taxon>Pseudomonadati</taxon>
        <taxon>Bacteroidota</taxon>
        <taxon>Bacteroidia</taxon>
        <taxon>Bacteroidales</taxon>
        <taxon>Porphyromonadaceae</taxon>
        <taxon>Porphyromonas</taxon>
    </lineage>
</organism>
<dbReference type="PROSITE" id="PS51257">
    <property type="entry name" value="PROKAR_LIPOPROTEIN"/>
    <property type="match status" value="1"/>
</dbReference>
<gene>
    <name evidence="2" type="ORF">HQ47_07665</name>
</gene>
<name>A0A0A2E7D6_9PORP</name>
<evidence type="ECO:0000313" key="2">
    <source>
        <dbReference type="EMBL" id="KGN73340.1"/>
    </source>
</evidence>
<evidence type="ECO:0000313" key="3">
    <source>
        <dbReference type="Proteomes" id="UP000030103"/>
    </source>
</evidence>
<evidence type="ECO:0000256" key="1">
    <source>
        <dbReference type="SAM" id="SignalP"/>
    </source>
</evidence>